<feature type="region of interest" description="Disordered" evidence="1">
    <location>
        <begin position="401"/>
        <end position="422"/>
    </location>
</feature>
<dbReference type="Proteomes" id="UP000007797">
    <property type="component" value="Unassembled WGS sequence"/>
</dbReference>
<feature type="compositionally biased region" description="Acidic residues" evidence="1">
    <location>
        <begin position="132"/>
        <end position="143"/>
    </location>
</feature>
<feature type="compositionally biased region" description="Low complexity" evidence="1">
    <location>
        <begin position="597"/>
        <end position="644"/>
    </location>
</feature>
<dbReference type="KEGG" id="dfa:DFA_03843"/>
<evidence type="ECO:0000313" key="3">
    <source>
        <dbReference type="EMBL" id="EGG18349.1"/>
    </source>
</evidence>
<dbReference type="PANTHER" id="PTHR23086:SF65">
    <property type="entry name" value="PHOSPHATIDYLINOSITOL-4-PHOSPHATE 5-KINASE FAMILY PROTEIN"/>
    <property type="match status" value="1"/>
</dbReference>
<proteinExistence type="predicted"/>
<feature type="compositionally biased region" description="Acidic residues" evidence="1">
    <location>
        <begin position="94"/>
        <end position="110"/>
    </location>
</feature>
<dbReference type="Gene3D" id="3.30.810.10">
    <property type="entry name" value="2-Layer Sandwich"/>
    <property type="match status" value="1"/>
</dbReference>
<reference evidence="4" key="1">
    <citation type="journal article" date="2011" name="Genome Res.">
        <title>Phylogeny-wide analysis of social amoeba genomes highlights ancient origins for complex intercellular communication.</title>
        <authorList>
            <person name="Heidel A.J."/>
            <person name="Lawal H.M."/>
            <person name="Felder M."/>
            <person name="Schilde C."/>
            <person name="Helps N.R."/>
            <person name="Tunggal B."/>
            <person name="Rivero F."/>
            <person name="John U."/>
            <person name="Schleicher M."/>
            <person name="Eichinger L."/>
            <person name="Platzer M."/>
            <person name="Noegel A.A."/>
            <person name="Schaap P."/>
            <person name="Gloeckner G."/>
        </authorList>
    </citation>
    <scope>NUCLEOTIDE SEQUENCE [LARGE SCALE GENOMIC DNA]</scope>
    <source>
        <strain evidence="4">SH3</strain>
    </source>
</reference>
<dbReference type="InterPro" id="IPR027484">
    <property type="entry name" value="PInositol-4-P-5-kinase_N"/>
</dbReference>
<dbReference type="InterPro" id="IPR023610">
    <property type="entry name" value="PInositol-4/5-P-5/4-kinase"/>
</dbReference>
<feature type="region of interest" description="Disordered" evidence="1">
    <location>
        <begin position="36"/>
        <end position="143"/>
    </location>
</feature>
<dbReference type="GO" id="GO:0016308">
    <property type="term" value="F:1-phosphatidylinositol-4-phosphate 5-kinase activity"/>
    <property type="evidence" value="ECO:0007669"/>
    <property type="project" value="TreeGrafter"/>
</dbReference>
<feature type="compositionally biased region" description="Basic and acidic residues" evidence="1">
    <location>
        <begin position="57"/>
        <end position="70"/>
    </location>
</feature>
<evidence type="ECO:0000313" key="4">
    <source>
        <dbReference type="Proteomes" id="UP000007797"/>
    </source>
</evidence>
<feature type="compositionally biased region" description="Low complexity" evidence="1">
    <location>
        <begin position="661"/>
        <end position="738"/>
    </location>
</feature>
<gene>
    <name evidence="3" type="ORF">DFA_03843</name>
</gene>
<organism evidence="3 4">
    <name type="scientific">Cavenderia fasciculata</name>
    <name type="common">Slime mold</name>
    <name type="synonym">Dictyostelium fasciculatum</name>
    <dbReference type="NCBI Taxonomy" id="261658"/>
    <lineage>
        <taxon>Eukaryota</taxon>
        <taxon>Amoebozoa</taxon>
        <taxon>Evosea</taxon>
        <taxon>Eumycetozoa</taxon>
        <taxon>Dictyostelia</taxon>
        <taxon>Acytosteliales</taxon>
        <taxon>Cavenderiaceae</taxon>
        <taxon>Cavenderia</taxon>
    </lineage>
</organism>
<feature type="compositionally biased region" description="Low complexity" evidence="1">
    <location>
        <begin position="447"/>
        <end position="485"/>
    </location>
</feature>
<accession>F4Q0J8</accession>
<evidence type="ECO:0000259" key="2">
    <source>
        <dbReference type="SMART" id="SM00330"/>
    </source>
</evidence>
<protein>
    <submittedName>
        <fullName evidence="3">Phosphatidylinositol-4-phosphate 5-kinase family protein</fullName>
    </submittedName>
</protein>
<feature type="domain" description="PIPK" evidence="2">
    <location>
        <begin position="255"/>
        <end position="516"/>
    </location>
</feature>
<dbReference type="GeneID" id="14870582"/>
<dbReference type="InterPro" id="IPR002498">
    <property type="entry name" value="PInositol-4-P-4/5-kinase_core"/>
</dbReference>
<name>F4Q0J8_CACFS</name>
<dbReference type="SUPFAM" id="SSF56104">
    <property type="entry name" value="SAICAR synthase-like"/>
    <property type="match status" value="2"/>
</dbReference>
<dbReference type="RefSeq" id="XP_004366253.1">
    <property type="nucleotide sequence ID" value="XM_004366196.1"/>
</dbReference>
<feature type="region of interest" description="Disordered" evidence="1">
    <location>
        <begin position="597"/>
        <end position="738"/>
    </location>
</feature>
<keyword evidence="4" id="KW-1185">Reference proteome</keyword>
<dbReference type="STRING" id="1054147.F4Q0J8"/>
<feature type="region of interest" description="Disordered" evidence="1">
    <location>
        <begin position="1"/>
        <end position="22"/>
    </location>
</feature>
<dbReference type="PANTHER" id="PTHR23086">
    <property type="entry name" value="PHOSPHATIDYLINOSITOL-4-PHOSPHATE 5-KINASE"/>
    <property type="match status" value="1"/>
</dbReference>
<dbReference type="SMART" id="SM00330">
    <property type="entry name" value="PIPKc"/>
    <property type="match status" value="1"/>
</dbReference>
<dbReference type="GO" id="GO:0046854">
    <property type="term" value="P:phosphatidylinositol phosphate biosynthetic process"/>
    <property type="evidence" value="ECO:0007669"/>
    <property type="project" value="TreeGrafter"/>
</dbReference>
<feature type="compositionally biased region" description="Basic and acidic residues" evidence="1">
    <location>
        <begin position="83"/>
        <end position="93"/>
    </location>
</feature>
<dbReference type="Pfam" id="PF01504">
    <property type="entry name" value="PIP5K"/>
    <property type="match status" value="2"/>
</dbReference>
<evidence type="ECO:0000256" key="1">
    <source>
        <dbReference type="SAM" id="MobiDB-lite"/>
    </source>
</evidence>
<dbReference type="AlphaFoldDB" id="F4Q0J8"/>
<sequence length="820" mass="90439">MKSNSNSVAATTVQTTTGITTTTTSTVVNNTKVEEMIDDDQPVIIKKLDSNNSNNSSDRKLRLRRTDSIAKYKAKQLQQQLQKKLEKNDRGEEYSSDEDDDDDNDKDDDSATSSSSEEQEVPDHTTVTTPPTDDDDNNNNNEEELDNMVDEARTMKKGGGGPPNANETPFDATMVVRRRRDSLDSDDPEFGYEDEPVFTTISRRNPGDESIRPINNPIPNRPVFQVEQINDIVNLSFIALRTSIRVGADEVDSITQDQFELIKKYRVSISEKRTAIKDFSPNVFHNLRNRLNICPTDFLKSWSSFISIDAHRSNSSFFLYSSDKKYILKTLSKSDSIKLRKVLPHYYNNESDKKSHKRKILLDNTIKQTLYKQIEKDTTFLSSHDLLDYSLLVGINRVNSKNEEDKEQQQKEQKEQQQHLQLQHRSSALNLIQQLSPKLVSSTSSAPTTPQLNTPLTNSTNSNNNNNNNNNLPSTASTPVSTGTSLLLSPSPINIEAVAASASTPSSLHSSSSNLTPPATPTIELLDLVTATSATPINNVVIDPIKSVPRLLFFIEEIETVRKSKNLKIGKSLKRSFAVLPRSWSLQDVVLLDNGNSNGNSNSNSATTPDSITSPVLSSSTPSSPLVLSSSTPTSTTTPTIVLSNSLPNVPNVIHRPTAPLSSSPLNPNSHSNNNNNHNQNRNSSDNNQMSSHGSSTNLNGMSNGNNNNNNSSTACSSLNSSSSSITTPTTPPTLHSSLNGIANFGKKKGKNGFYSESKANEIYYFGVVDFLTKYDGKKKISVKSALKPSISNNNPSNYLKKFLNHIKDLLQLQQQPTDK</sequence>
<dbReference type="OMA" id="LPHYYNY"/>
<dbReference type="EMBL" id="GL883018">
    <property type="protein sequence ID" value="EGG18349.1"/>
    <property type="molecule type" value="Genomic_DNA"/>
</dbReference>
<dbReference type="Gene3D" id="3.30.800.10">
    <property type="entry name" value="Phosphatidylinositol Phosphate Kinase II Beta"/>
    <property type="match status" value="1"/>
</dbReference>
<dbReference type="GO" id="GO:0005886">
    <property type="term" value="C:plasma membrane"/>
    <property type="evidence" value="ECO:0007669"/>
    <property type="project" value="TreeGrafter"/>
</dbReference>
<feature type="compositionally biased region" description="Basic and acidic residues" evidence="1">
    <location>
        <begin position="401"/>
        <end position="417"/>
    </location>
</feature>
<feature type="region of interest" description="Disordered" evidence="1">
    <location>
        <begin position="440"/>
        <end position="485"/>
    </location>
</feature>
<dbReference type="InterPro" id="IPR027483">
    <property type="entry name" value="PInositol-4-P-4/5-kinase_C_sf"/>
</dbReference>
<dbReference type="OrthoDB" id="20783at2759"/>